<evidence type="ECO:0000313" key="2">
    <source>
        <dbReference type="Proteomes" id="UP000829401"/>
    </source>
</evidence>
<gene>
    <name evidence="1" type="ORF">K1I37_16540</name>
</gene>
<dbReference type="SMART" id="SM00530">
    <property type="entry name" value="HTH_XRE"/>
    <property type="match status" value="1"/>
</dbReference>
<dbReference type="Gene3D" id="1.10.260.40">
    <property type="entry name" value="lambda repressor-like DNA-binding domains"/>
    <property type="match status" value="1"/>
</dbReference>
<dbReference type="InterPro" id="IPR001387">
    <property type="entry name" value="Cro/C1-type_HTH"/>
</dbReference>
<dbReference type="CDD" id="cd00093">
    <property type="entry name" value="HTH_XRE"/>
    <property type="match status" value="1"/>
</dbReference>
<accession>A0A9E6ZK27</accession>
<dbReference type="AlphaFoldDB" id="T0C8Y1"/>
<accession>T0C8Y1</accession>
<dbReference type="GO" id="GO:0003677">
    <property type="term" value="F:DNA binding"/>
    <property type="evidence" value="ECO:0007669"/>
    <property type="project" value="InterPro"/>
</dbReference>
<dbReference type="SUPFAM" id="SSF47413">
    <property type="entry name" value="lambda repressor-like DNA-binding domains"/>
    <property type="match status" value="1"/>
</dbReference>
<evidence type="ECO:0000313" key="1">
    <source>
        <dbReference type="EMBL" id="UNO48266.1"/>
    </source>
</evidence>
<name>T0C8Y1_ALIAG</name>
<dbReference type="EMBL" id="CP080467">
    <property type="protein sequence ID" value="UNO48266.1"/>
    <property type="molecule type" value="Genomic_DNA"/>
</dbReference>
<reference evidence="2" key="1">
    <citation type="journal article" date="2022" name="G3 (Bethesda)">
        <title>Unveiling the complete genome sequence of Alicyclobacillus acidoterrestris DSM 3922T, a taint-producing strain.</title>
        <authorList>
            <person name="Leonardo I.C."/>
            <person name="Barreto Crespo M.T."/>
            <person name="Gaspar F.B."/>
        </authorList>
    </citation>
    <scope>NUCLEOTIDE SEQUENCE [LARGE SCALE GENOMIC DNA]</scope>
    <source>
        <strain evidence="2">DSM 3922</strain>
    </source>
</reference>
<dbReference type="KEGG" id="aaco:K1I37_16540"/>
<keyword evidence="2" id="KW-1185">Reference proteome</keyword>
<protein>
    <submittedName>
        <fullName evidence="1">Helix-turn-helix transcriptional regulator</fullName>
    </submittedName>
</protein>
<organism evidence="1 2">
    <name type="scientific">Alicyclobacillus acidoterrestris (strain ATCC 49025 / DSM 3922 / CIP 106132 / NCIMB 13137 / GD3B)</name>
    <dbReference type="NCBI Taxonomy" id="1356854"/>
    <lineage>
        <taxon>Bacteria</taxon>
        <taxon>Bacillati</taxon>
        <taxon>Bacillota</taxon>
        <taxon>Bacilli</taxon>
        <taxon>Bacillales</taxon>
        <taxon>Alicyclobacillaceae</taxon>
        <taxon>Alicyclobacillus</taxon>
    </lineage>
</organism>
<proteinExistence type="predicted"/>
<dbReference type="OrthoDB" id="2186666at2"/>
<dbReference type="Proteomes" id="UP000829401">
    <property type="component" value="Chromosome"/>
</dbReference>
<dbReference type="RefSeq" id="WP_021295223.1">
    <property type="nucleotide sequence ID" value="NZ_AURB01000051.1"/>
</dbReference>
<dbReference type="Pfam" id="PF01381">
    <property type="entry name" value="HTH_3"/>
    <property type="match status" value="1"/>
</dbReference>
<dbReference type="InterPro" id="IPR010982">
    <property type="entry name" value="Lambda_DNA-bd_dom_sf"/>
</dbReference>
<dbReference type="STRING" id="1356854.N007_20100"/>
<sequence length="77" mass="8681">MSNTMDMGTNKQSRLKSFLEERGIKQKWLSEKAGITQGWLSKIVNGSEPKVMDAQKIARALGTTVDELWPLEEEGEQ</sequence>
<dbReference type="PROSITE" id="PS50943">
    <property type="entry name" value="HTH_CROC1"/>
    <property type="match status" value="1"/>
</dbReference>